<protein>
    <recommendedName>
        <fullName evidence="8">Probable membrane transporter protein</fullName>
    </recommendedName>
</protein>
<comment type="subcellular location">
    <subcellularLocation>
        <location evidence="1 8">Cell membrane</location>
        <topology evidence="1 8">Multi-pass membrane protein</topology>
    </subcellularLocation>
</comment>
<dbReference type="InterPro" id="IPR052017">
    <property type="entry name" value="TSUP"/>
</dbReference>
<evidence type="ECO:0000256" key="8">
    <source>
        <dbReference type="RuleBase" id="RU363041"/>
    </source>
</evidence>
<dbReference type="PANTHER" id="PTHR30269">
    <property type="entry name" value="TRANSMEMBRANE PROTEIN YFCA"/>
    <property type="match status" value="1"/>
</dbReference>
<evidence type="ECO:0000256" key="6">
    <source>
        <dbReference type="ARBA" id="ARBA00022989"/>
    </source>
</evidence>
<evidence type="ECO:0000256" key="5">
    <source>
        <dbReference type="ARBA" id="ARBA00022692"/>
    </source>
</evidence>
<evidence type="ECO:0000313" key="10">
    <source>
        <dbReference type="Proteomes" id="UP000630805"/>
    </source>
</evidence>
<evidence type="ECO:0000256" key="1">
    <source>
        <dbReference type="ARBA" id="ARBA00004651"/>
    </source>
</evidence>
<comment type="caution">
    <text evidence="9">The sequence shown here is derived from an EMBL/GenBank/DDBJ whole genome shotgun (WGS) entry which is preliminary data.</text>
</comment>
<evidence type="ECO:0000256" key="4">
    <source>
        <dbReference type="ARBA" id="ARBA00022475"/>
    </source>
</evidence>
<keyword evidence="10" id="KW-1185">Reference proteome</keyword>
<feature type="transmembrane region" description="Helical" evidence="8">
    <location>
        <begin position="107"/>
        <end position="126"/>
    </location>
</feature>
<feature type="transmembrane region" description="Helical" evidence="8">
    <location>
        <begin position="204"/>
        <end position="223"/>
    </location>
</feature>
<evidence type="ECO:0000256" key="7">
    <source>
        <dbReference type="ARBA" id="ARBA00023136"/>
    </source>
</evidence>
<organism evidence="9 10">
    <name type="scientific">Ruegeria haliotis</name>
    <dbReference type="NCBI Taxonomy" id="2747601"/>
    <lineage>
        <taxon>Bacteria</taxon>
        <taxon>Pseudomonadati</taxon>
        <taxon>Pseudomonadota</taxon>
        <taxon>Alphaproteobacteria</taxon>
        <taxon>Rhodobacterales</taxon>
        <taxon>Roseobacteraceae</taxon>
        <taxon>Ruegeria</taxon>
    </lineage>
</organism>
<sequence>MTLFSILSPLDLTLAVTIAFVAGWIKGMVGFGMPMILVSGLSMILPPDLALAGLILPTLVTNGVQALREGTRAAVESIRRFRVFLIVGLIFLLAGAQLVTLVPASTFLLMIGAPVTFFALIQVLGAKLTLAHPSARVEAMASAVAGFVGGMSGVWGPPTVAYLTALNTPKQEQIRVQGVIYGLGAVALVVAHLGSGILNAKTVPFSAVLIPPAMIGMWVGMRLQDRIDQASFRKATLLVLLVAGLNLLRRGLWGVTP</sequence>
<dbReference type="EMBL" id="JABXWT010000012">
    <property type="protein sequence ID" value="NVO57455.1"/>
    <property type="molecule type" value="Genomic_DNA"/>
</dbReference>
<evidence type="ECO:0000256" key="3">
    <source>
        <dbReference type="ARBA" id="ARBA00022448"/>
    </source>
</evidence>
<keyword evidence="3" id="KW-0813">Transport</keyword>
<evidence type="ECO:0000256" key="2">
    <source>
        <dbReference type="ARBA" id="ARBA00009142"/>
    </source>
</evidence>
<dbReference type="RefSeq" id="WP_176866525.1">
    <property type="nucleotide sequence ID" value="NZ_JABXWT010000012.1"/>
</dbReference>
<reference evidence="9 10" key="1">
    <citation type="submission" date="2020-06" db="EMBL/GenBank/DDBJ databases">
        <authorList>
            <person name="Cao W.R."/>
        </authorList>
    </citation>
    <scope>NUCLEOTIDE SEQUENCE [LARGE SCALE GENOMIC DNA]</scope>
    <source>
        <strain evidence="9 10">B1Z28</strain>
    </source>
</reference>
<keyword evidence="5 8" id="KW-0812">Transmembrane</keyword>
<dbReference type="Pfam" id="PF01925">
    <property type="entry name" value="TauE"/>
    <property type="match status" value="1"/>
</dbReference>
<keyword evidence="7 8" id="KW-0472">Membrane</keyword>
<keyword evidence="6 8" id="KW-1133">Transmembrane helix</keyword>
<dbReference type="InterPro" id="IPR002781">
    <property type="entry name" value="TM_pro_TauE-like"/>
</dbReference>
<feature type="transmembrane region" description="Helical" evidence="8">
    <location>
        <begin position="235"/>
        <end position="253"/>
    </location>
</feature>
<accession>A0ABX2PUU6</accession>
<comment type="similarity">
    <text evidence="2 8">Belongs to the 4-toluene sulfonate uptake permease (TSUP) (TC 2.A.102) family.</text>
</comment>
<dbReference type="PANTHER" id="PTHR30269:SF32">
    <property type="entry name" value="MEMBRANE TRANSPORTER PROTEIN-RELATED"/>
    <property type="match status" value="1"/>
</dbReference>
<dbReference type="Proteomes" id="UP000630805">
    <property type="component" value="Unassembled WGS sequence"/>
</dbReference>
<evidence type="ECO:0000313" key="9">
    <source>
        <dbReference type="EMBL" id="NVO57455.1"/>
    </source>
</evidence>
<feature type="transmembrane region" description="Helical" evidence="8">
    <location>
        <begin position="12"/>
        <end position="29"/>
    </location>
</feature>
<feature type="transmembrane region" description="Helical" evidence="8">
    <location>
        <begin position="81"/>
        <end position="101"/>
    </location>
</feature>
<feature type="transmembrane region" description="Helical" evidence="8">
    <location>
        <begin position="35"/>
        <end position="60"/>
    </location>
</feature>
<feature type="transmembrane region" description="Helical" evidence="8">
    <location>
        <begin position="179"/>
        <end position="198"/>
    </location>
</feature>
<proteinExistence type="inferred from homology"/>
<keyword evidence="4 8" id="KW-1003">Cell membrane</keyword>
<name>A0ABX2PUU6_9RHOB</name>
<gene>
    <name evidence="9" type="ORF">HW561_16790</name>
</gene>